<dbReference type="Proteomes" id="UP001162880">
    <property type="component" value="Unassembled WGS sequence"/>
</dbReference>
<dbReference type="InterPro" id="IPR006311">
    <property type="entry name" value="TAT_signal"/>
</dbReference>
<evidence type="ECO:0000256" key="4">
    <source>
        <dbReference type="ARBA" id="ARBA00022837"/>
    </source>
</evidence>
<dbReference type="PROSITE" id="PS51318">
    <property type="entry name" value="TAT"/>
    <property type="match status" value="1"/>
</dbReference>
<evidence type="ECO:0000259" key="5">
    <source>
        <dbReference type="Pfam" id="PF00884"/>
    </source>
</evidence>
<organism evidence="6 7">
    <name type="scientific">Novosphingobium album</name>
    <name type="common">ex Hu et al. 2023</name>
    <dbReference type="NCBI Taxonomy" id="2930093"/>
    <lineage>
        <taxon>Bacteria</taxon>
        <taxon>Pseudomonadati</taxon>
        <taxon>Pseudomonadota</taxon>
        <taxon>Alphaproteobacteria</taxon>
        <taxon>Sphingomonadales</taxon>
        <taxon>Sphingomonadaceae</taxon>
        <taxon>Novosphingobium</taxon>
    </lineage>
</organism>
<dbReference type="InterPro" id="IPR050738">
    <property type="entry name" value="Sulfatase"/>
</dbReference>
<dbReference type="PANTHER" id="PTHR42693">
    <property type="entry name" value="ARYLSULFATASE FAMILY MEMBER"/>
    <property type="match status" value="1"/>
</dbReference>
<dbReference type="InterPro" id="IPR000917">
    <property type="entry name" value="Sulfatase_N"/>
</dbReference>
<evidence type="ECO:0000313" key="6">
    <source>
        <dbReference type="EMBL" id="MCJ2180983.1"/>
    </source>
</evidence>
<dbReference type="SUPFAM" id="SSF53649">
    <property type="entry name" value="Alkaline phosphatase-like"/>
    <property type="match status" value="1"/>
</dbReference>
<name>A0ABT0B7K6_9SPHN</name>
<dbReference type="InterPro" id="IPR017850">
    <property type="entry name" value="Alkaline_phosphatase_core_sf"/>
</dbReference>
<dbReference type="RefSeq" id="WP_243996430.1">
    <property type="nucleotide sequence ID" value="NZ_JALHLE010000050.1"/>
</dbReference>
<dbReference type="Pfam" id="PF00884">
    <property type="entry name" value="Sulfatase"/>
    <property type="match status" value="1"/>
</dbReference>
<dbReference type="Gene3D" id="3.40.720.10">
    <property type="entry name" value="Alkaline Phosphatase, subunit A"/>
    <property type="match status" value="1"/>
</dbReference>
<accession>A0ABT0B7K6</accession>
<proteinExistence type="inferred from homology"/>
<dbReference type="EMBL" id="JALHLE010000050">
    <property type="protein sequence ID" value="MCJ2180983.1"/>
    <property type="molecule type" value="Genomic_DNA"/>
</dbReference>
<comment type="caution">
    <text evidence="6">The sequence shown here is derived from an EMBL/GenBank/DDBJ whole genome shotgun (WGS) entry which is preliminary data.</text>
</comment>
<protein>
    <submittedName>
        <fullName evidence="6">Sulfatase-like hydrolase/transferase</fullName>
    </submittedName>
</protein>
<dbReference type="PANTHER" id="PTHR42693:SF53">
    <property type="entry name" value="ENDO-4-O-SULFATASE"/>
    <property type="match status" value="1"/>
</dbReference>
<reference evidence="6" key="1">
    <citation type="submission" date="2022-03" db="EMBL/GenBank/DDBJ databases">
        <title>Identification of a novel bacterium isolated from mangrove sediments.</title>
        <authorList>
            <person name="Pan X."/>
        </authorList>
    </citation>
    <scope>NUCLEOTIDE SEQUENCE</scope>
    <source>
        <strain evidence="6">B2580</strain>
    </source>
</reference>
<evidence type="ECO:0000313" key="7">
    <source>
        <dbReference type="Proteomes" id="UP001162880"/>
    </source>
</evidence>
<feature type="domain" description="Sulfatase N-terminal" evidence="5">
    <location>
        <begin position="41"/>
        <end position="358"/>
    </location>
</feature>
<keyword evidence="7" id="KW-1185">Reference proteome</keyword>
<keyword evidence="2" id="KW-0479">Metal-binding</keyword>
<keyword evidence="4" id="KW-0106">Calcium</keyword>
<evidence type="ECO:0000256" key="1">
    <source>
        <dbReference type="ARBA" id="ARBA00008779"/>
    </source>
</evidence>
<sequence length="469" mass="52166">MASIDRRHFIAAGTSSLAMAGFSRSAHAAKAHARRAGKARPNIVFIMADDLGYADLSCTGSHHIQTPHIDSLAANGLLMTNGYANSCVCSATRTGLLTGCYQDRFKIGLEEPIAPKSPKGLHVPPDRRTIASVLKGQGYRTALVGKWHLGGVPEYGPLHYGYDHFFGIEQGGVDYFRHESFYVDGKAIGPGLWDGEKEIERTGYLTDILGDEAVRFIDAAADEPFFLSLHFTAPHWPWEGREDAAIARKLKNIQDFNGGSIEVYARMVQAMDENVAKVLAVLARRGQLENTIVVYTSDNGGERFSDTWPFLGVKGELLEGGIRVPLLVQWPNGIAAGQISEQVMISMDFLPTFLAIAGGQAKAGEFDGIDLSQHWTRNAAPVERTLFWRYNAHGQAAVREGDWKYLRIGEKEHLFNLKQDARERAERRGDYPERFAAMRAQWEEWNAKMLPFTPENYSHDTSEFAADRF</sequence>
<dbReference type="InterPro" id="IPR024607">
    <property type="entry name" value="Sulfatase_CS"/>
</dbReference>
<evidence type="ECO:0000256" key="2">
    <source>
        <dbReference type="ARBA" id="ARBA00022723"/>
    </source>
</evidence>
<dbReference type="Gene3D" id="3.30.1120.10">
    <property type="match status" value="1"/>
</dbReference>
<gene>
    <name evidence="6" type="ORF">MTR64_20630</name>
</gene>
<dbReference type="PROSITE" id="PS00149">
    <property type="entry name" value="SULFATASE_2"/>
    <property type="match status" value="1"/>
</dbReference>
<keyword evidence="3" id="KW-0378">Hydrolase</keyword>
<comment type="similarity">
    <text evidence="1">Belongs to the sulfatase family.</text>
</comment>
<evidence type="ECO:0000256" key="3">
    <source>
        <dbReference type="ARBA" id="ARBA00022801"/>
    </source>
</evidence>